<dbReference type="AlphaFoldDB" id="A0AAV7VZX8"/>
<evidence type="ECO:0000256" key="1">
    <source>
        <dbReference type="SAM" id="MobiDB-lite"/>
    </source>
</evidence>
<name>A0AAV7VZX8_PLEWA</name>
<reference evidence="2" key="1">
    <citation type="journal article" date="2022" name="bioRxiv">
        <title>Sequencing and chromosome-scale assembly of the giantPleurodeles waltlgenome.</title>
        <authorList>
            <person name="Brown T."/>
            <person name="Elewa A."/>
            <person name="Iarovenko S."/>
            <person name="Subramanian E."/>
            <person name="Araus A.J."/>
            <person name="Petzold A."/>
            <person name="Susuki M."/>
            <person name="Suzuki K.-i.T."/>
            <person name="Hayashi T."/>
            <person name="Toyoda A."/>
            <person name="Oliveira C."/>
            <person name="Osipova E."/>
            <person name="Leigh N.D."/>
            <person name="Simon A."/>
            <person name="Yun M.H."/>
        </authorList>
    </citation>
    <scope>NUCLEOTIDE SEQUENCE</scope>
    <source>
        <strain evidence="2">20211129_DDA</strain>
        <tissue evidence="2">Liver</tissue>
    </source>
</reference>
<dbReference type="Proteomes" id="UP001066276">
    <property type="component" value="Chromosome 1_2"/>
</dbReference>
<proteinExistence type="predicted"/>
<sequence>MRHSRRPPRRACKRYSSGLRFPSSVKSFRPSHTPPAGEEAGEASQPQFRSHRRDGHRCSSTEPRATAPLLSTGPPAELQLVVKKVSRASLPSTAVPRDRSVVPPGSDPLSRPGHGVIRQRSTPALRSPARVRARSTPEPPRQASAQSLHGGGLLLTEGSGGSSPPPRQPAAPAVLQGLEQLPAAMPSLLQ</sequence>
<dbReference type="EMBL" id="JANPWB010000002">
    <property type="protein sequence ID" value="KAJ1205494.1"/>
    <property type="molecule type" value="Genomic_DNA"/>
</dbReference>
<protein>
    <submittedName>
        <fullName evidence="2">Uncharacterized protein</fullName>
    </submittedName>
</protein>
<accession>A0AAV7VZX8</accession>
<feature type="region of interest" description="Disordered" evidence="1">
    <location>
        <begin position="1"/>
        <end position="75"/>
    </location>
</feature>
<keyword evidence="3" id="KW-1185">Reference proteome</keyword>
<evidence type="ECO:0000313" key="3">
    <source>
        <dbReference type="Proteomes" id="UP001066276"/>
    </source>
</evidence>
<gene>
    <name evidence="2" type="ORF">NDU88_000928</name>
</gene>
<comment type="caution">
    <text evidence="2">The sequence shown here is derived from an EMBL/GenBank/DDBJ whole genome shotgun (WGS) entry which is preliminary data.</text>
</comment>
<feature type="compositionally biased region" description="Basic residues" evidence="1">
    <location>
        <begin position="1"/>
        <end position="13"/>
    </location>
</feature>
<organism evidence="2 3">
    <name type="scientific">Pleurodeles waltl</name>
    <name type="common">Iberian ribbed newt</name>
    <dbReference type="NCBI Taxonomy" id="8319"/>
    <lineage>
        <taxon>Eukaryota</taxon>
        <taxon>Metazoa</taxon>
        <taxon>Chordata</taxon>
        <taxon>Craniata</taxon>
        <taxon>Vertebrata</taxon>
        <taxon>Euteleostomi</taxon>
        <taxon>Amphibia</taxon>
        <taxon>Batrachia</taxon>
        <taxon>Caudata</taxon>
        <taxon>Salamandroidea</taxon>
        <taxon>Salamandridae</taxon>
        <taxon>Pleurodelinae</taxon>
        <taxon>Pleurodeles</taxon>
    </lineage>
</organism>
<evidence type="ECO:0000313" key="2">
    <source>
        <dbReference type="EMBL" id="KAJ1205494.1"/>
    </source>
</evidence>
<feature type="region of interest" description="Disordered" evidence="1">
    <location>
        <begin position="87"/>
        <end position="190"/>
    </location>
</feature>
<feature type="compositionally biased region" description="Gly residues" evidence="1">
    <location>
        <begin position="149"/>
        <end position="161"/>
    </location>
</feature>